<sequence>MVQPYRITQPATTDGFEVAIAQFRDTEDVMALLVEIAEWLKSRGSTQWAGLLEGKDSHHTADAIRRGDVLVFKRDSEIAGMVLLLSKPSQWDRELWGDKAFDGDGAVYLHRLAVRRKYARTRLGRTILNWCTSGIHFPGKTWMRLDCIADNSTLNSFYADNGYVYDGANSGFCMYYKAMD</sequence>
<evidence type="ECO:0000313" key="1">
    <source>
        <dbReference type="EMBL" id="MFM9327783.1"/>
    </source>
</evidence>
<protein>
    <submittedName>
        <fullName evidence="1">GNAT family N-acetyltransferase</fullName>
        <ecNumber evidence="1">2.3.1.-</ecNumber>
    </submittedName>
</protein>
<keyword evidence="1" id="KW-0808">Transferase</keyword>
<dbReference type="EC" id="2.3.1.-" evidence="1"/>
<comment type="caution">
    <text evidence="1">The sequence shown here is derived from an EMBL/GenBank/DDBJ whole genome shotgun (WGS) entry which is preliminary data.</text>
</comment>
<name>A0ACC7NSY2_9BACL</name>
<accession>A0ACC7NSY2</accession>
<gene>
    <name evidence="1" type="ORF">ACI1P1_05645</name>
</gene>
<evidence type="ECO:0000313" key="2">
    <source>
        <dbReference type="Proteomes" id="UP001631969"/>
    </source>
</evidence>
<proteinExistence type="predicted"/>
<dbReference type="EMBL" id="JBJURJ010000003">
    <property type="protein sequence ID" value="MFM9327783.1"/>
    <property type="molecule type" value="Genomic_DNA"/>
</dbReference>
<dbReference type="Proteomes" id="UP001631969">
    <property type="component" value="Unassembled WGS sequence"/>
</dbReference>
<keyword evidence="2" id="KW-1185">Reference proteome</keyword>
<organism evidence="1 2">
    <name type="scientific">Paenibacillus mesotrionivorans</name>
    <dbReference type="NCBI Taxonomy" id="3160968"/>
    <lineage>
        <taxon>Bacteria</taxon>
        <taxon>Bacillati</taxon>
        <taxon>Bacillota</taxon>
        <taxon>Bacilli</taxon>
        <taxon>Bacillales</taxon>
        <taxon>Paenibacillaceae</taxon>
        <taxon>Paenibacillus</taxon>
    </lineage>
</organism>
<keyword evidence="1" id="KW-0012">Acyltransferase</keyword>
<reference evidence="1" key="1">
    <citation type="submission" date="2024-12" db="EMBL/GenBank/DDBJ databases">
        <authorList>
            <person name="Wu N."/>
        </authorList>
    </citation>
    <scope>NUCLEOTIDE SEQUENCE</scope>
    <source>
        <strain evidence="1">P15</strain>
    </source>
</reference>